<evidence type="ECO:0000256" key="1">
    <source>
        <dbReference type="ARBA" id="ARBA00004903"/>
    </source>
</evidence>
<dbReference type="GO" id="GO:0046655">
    <property type="term" value="P:folic acid metabolic process"/>
    <property type="evidence" value="ECO:0007669"/>
    <property type="project" value="TreeGrafter"/>
</dbReference>
<protein>
    <recommendedName>
        <fullName evidence="3">dihydrofolate reductase</fullName>
        <ecNumber evidence="3">1.5.1.3</ecNumber>
    </recommendedName>
</protein>
<keyword evidence="5" id="KW-0521">NADP</keyword>
<dbReference type="Pfam" id="PF00186">
    <property type="entry name" value="DHFR_1"/>
    <property type="match status" value="1"/>
</dbReference>
<keyword evidence="4" id="KW-0554">One-carbon metabolism</keyword>
<dbReference type="GO" id="GO:0006730">
    <property type="term" value="P:one-carbon metabolic process"/>
    <property type="evidence" value="ECO:0007669"/>
    <property type="project" value="UniProtKB-KW"/>
</dbReference>
<sequence length="109" mass="11890">MITLIAALDEHNAIGLGNTMPWHLPADMKHFRSLTMGHTVLMGRRTFDSLPKGALPDRLNVVLTAQPDLRCPGCLMVHSMDEALEVCHTAGEAFIIGGARIITDATSRR</sequence>
<dbReference type="CDD" id="cd00209">
    <property type="entry name" value="DHFR"/>
    <property type="match status" value="1"/>
</dbReference>
<dbReference type="InterPro" id="IPR001796">
    <property type="entry name" value="DHFR_dom"/>
</dbReference>
<evidence type="ECO:0000256" key="8">
    <source>
        <dbReference type="RuleBase" id="RU004474"/>
    </source>
</evidence>
<dbReference type="PRINTS" id="PR00070">
    <property type="entry name" value="DHFR"/>
</dbReference>
<evidence type="ECO:0000256" key="3">
    <source>
        <dbReference type="ARBA" id="ARBA00012856"/>
    </source>
</evidence>
<dbReference type="Gene3D" id="3.40.430.10">
    <property type="entry name" value="Dihydrofolate Reductase, subunit A"/>
    <property type="match status" value="1"/>
</dbReference>
<evidence type="ECO:0000256" key="6">
    <source>
        <dbReference type="ARBA" id="ARBA00023002"/>
    </source>
</evidence>
<dbReference type="SUPFAM" id="SSF53597">
    <property type="entry name" value="Dihydrofolate reductase-like"/>
    <property type="match status" value="1"/>
</dbReference>
<keyword evidence="11" id="KW-1185">Reference proteome</keyword>
<dbReference type="EMBL" id="AYYD01000987">
    <property type="protein sequence ID" value="ETK09795.1"/>
    <property type="molecule type" value="Genomic_DNA"/>
</dbReference>
<dbReference type="PROSITE" id="PS00075">
    <property type="entry name" value="DHFR_1"/>
    <property type="match status" value="1"/>
</dbReference>
<evidence type="ECO:0000256" key="2">
    <source>
        <dbReference type="ARBA" id="ARBA00009539"/>
    </source>
</evidence>
<dbReference type="GO" id="GO:0004146">
    <property type="term" value="F:dihydrofolate reductase activity"/>
    <property type="evidence" value="ECO:0007669"/>
    <property type="project" value="UniProtKB-EC"/>
</dbReference>
<reference evidence="10 11" key="1">
    <citation type="submission" date="2013-11" db="EMBL/GenBank/DDBJ databases">
        <title>Single cell genomics of uncultured Tannerella BU063 (oral taxon 286).</title>
        <authorList>
            <person name="Beall C.J."/>
            <person name="Campbell A.G."/>
            <person name="Griffen A.L."/>
            <person name="Podar M."/>
            <person name="Leys E.J."/>
        </authorList>
    </citation>
    <scope>NUCLEOTIDE SEQUENCE [LARGE SCALE GENOMIC DNA]</scope>
    <source>
        <strain evidence="10">Cell 6/7/9</strain>
    </source>
</reference>
<dbReference type="InterPro" id="IPR017925">
    <property type="entry name" value="DHFR_CS"/>
</dbReference>
<dbReference type="PROSITE" id="PS51330">
    <property type="entry name" value="DHFR_2"/>
    <property type="match status" value="1"/>
</dbReference>
<evidence type="ECO:0000256" key="4">
    <source>
        <dbReference type="ARBA" id="ARBA00022563"/>
    </source>
</evidence>
<evidence type="ECO:0000313" key="11">
    <source>
        <dbReference type="Proteomes" id="UP000018874"/>
    </source>
</evidence>
<dbReference type="AlphaFoldDB" id="W2CRJ0"/>
<gene>
    <name evidence="10" type="ORF">T231_08210</name>
</gene>
<evidence type="ECO:0000259" key="9">
    <source>
        <dbReference type="PROSITE" id="PS51330"/>
    </source>
</evidence>
<dbReference type="GO" id="GO:0046654">
    <property type="term" value="P:tetrahydrofolate biosynthetic process"/>
    <property type="evidence" value="ECO:0007669"/>
    <property type="project" value="UniProtKB-UniPathway"/>
</dbReference>
<feature type="domain" description="DHFR" evidence="9">
    <location>
        <begin position="1"/>
        <end position="109"/>
    </location>
</feature>
<comment type="function">
    <text evidence="7">Key enzyme in folate metabolism. Catalyzes an essential reaction for de novo glycine and purine synthesis, and for DNA precursor synthesis.</text>
</comment>
<comment type="caution">
    <text evidence="10">The sequence shown here is derived from an EMBL/GenBank/DDBJ whole genome shotgun (WGS) entry which is preliminary data.</text>
</comment>
<proteinExistence type="inferred from homology"/>
<dbReference type="UniPathway" id="UPA00077">
    <property type="reaction ID" value="UER00158"/>
</dbReference>
<dbReference type="InterPro" id="IPR024072">
    <property type="entry name" value="DHFR-like_dom_sf"/>
</dbReference>
<dbReference type="GO" id="GO:0046452">
    <property type="term" value="P:dihydrofolate metabolic process"/>
    <property type="evidence" value="ECO:0007669"/>
    <property type="project" value="TreeGrafter"/>
</dbReference>
<dbReference type="Proteomes" id="UP000018874">
    <property type="component" value="Unassembled WGS sequence"/>
</dbReference>
<accession>W2CRJ0</accession>
<evidence type="ECO:0000313" key="10">
    <source>
        <dbReference type="EMBL" id="ETK09795.1"/>
    </source>
</evidence>
<evidence type="ECO:0000256" key="5">
    <source>
        <dbReference type="ARBA" id="ARBA00022857"/>
    </source>
</evidence>
<evidence type="ECO:0000256" key="7">
    <source>
        <dbReference type="ARBA" id="ARBA00025067"/>
    </source>
</evidence>
<dbReference type="PANTHER" id="PTHR48069">
    <property type="entry name" value="DIHYDROFOLATE REDUCTASE"/>
    <property type="match status" value="1"/>
</dbReference>
<comment type="pathway">
    <text evidence="1">Cofactor biosynthesis; tetrahydrofolate biosynthesis; 5,6,7,8-tetrahydrofolate from 7,8-dihydrofolate: step 1/1.</text>
</comment>
<dbReference type="GO" id="GO:0050661">
    <property type="term" value="F:NADP binding"/>
    <property type="evidence" value="ECO:0007669"/>
    <property type="project" value="InterPro"/>
</dbReference>
<comment type="similarity">
    <text evidence="2 8">Belongs to the dihydrofolate reductase family.</text>
</comment>
<dbReference type="PATRIC" id="fig|1411021.3.peg.917"/>
<dbReference type="GO" id="GO:0005829">
    <property type="term" value="C:cytosol"/>
    <property type="evidence" value="ECO:0007669"/>
    <property type="project" value="TreeGrafter"/>
</dbReference>
<organism evidence="10 11">
    <name type="scientific">Tannerella sp. oral taxon BU063 isolate Cell 6/7/9</name>
    <dbReference type="NCBI Taxonomy" id="1411021"/>
    <lineage>
        <taxon>Bacteria</taxon>
        <taxon>Pseudomonadati</taxon>
        <taxon>Bacteroidota</taxon>
        <taxon>Bacteroidia</taxon>
        <taxon>Bacteroidales</taxon>
        <taxon>Tannerellaceae</taxon>
        <taxon>Tannerella</taxon>
    </lineage>
</organism>
<dbReference type="PANTHER" id="PTHR48069:SF3">
    <property type="entry name" value="DIHYDROFOLATE REDUCTASE"/>
    <property type="match status" value="1"/>
</dbReference>
<dbReference type="EC" id="1.5.1.3" evidence="3"/>
<dbReference type="InterPro" id="IPR012259">
    <property type="entry name" value="DHFR"/>
</dbReference>
<keyword evidence="6" id="KW-0560">Oxidoreductase</keyword>
<name>W2CRJ0_9BACT</name>